<organism evidence="1 2">
    <name type="scientific">Zalaria obscura</name>
    <dbReference type="NCBI Taxonomy" id="2024903"/>
    <lineage>
        <taxon>Eukaryota</taxon>
        <taxon>Fungi</taxon>
        <taxon>Dikarya</taxon>
        <taxon>Ascomycota</taxon>
        <taxon>Pezizomycotina</taxon>
        <taxon>Dothideomycetes</taxon>
        <taxon>Dothideomycetidae</taxon>
        <taxon>Dothideales</taxon>
        <taxon>Zalariaceae</taxon>
        <taxon>Zalaria</taxon>
    </lineage>
</organism>
<evidence type="ECO:0000313" key="1">
    <source>
        <dbReference type="EMBL" id="KAK8206860.1"/>
    </source>
</evidence>
<sequence>MKQRFSSLDVKIIAHELSKSLVSLRISNVYDLSSRIFLLKFAKPERREQLLIDSGFRCHLTSFSRATAAAPSPFVTRLRKFLRTRRVTAVTQIGTDRIIELQFSDGAYRLFLEFYAGGNIVLTDGDLSIIALLRNVSEGEEHEQYKLGLSYNLSLRQNYGGIPALTKERVRAGLLKAVDKQLDAELAPGGKKKLKRKAGDALRKALAVSINEFPPVLLDHALQVTGFDKNITPQEVLESDEVLDRLMPVFDVASKVLADMTSTDTAKGYIVAKGGKSGTQDGAEAAAAAAEKAGSGLMYDDFHPFKPAQLESNPENTFLEFEGFNKTVDEFFSSIEGQKLESKLNEREENAKRKLEQARQEHEKRLGGLQQVQELNVRRAQAIEANLDRVEEAIAAVNGLIAQGMDWVEIGRLIEMEQKRGNPVAETIKLPLKLEENTATLLLSEFAEAEDEEMDDVTDSEPSDSEDEETQAKKPPQHKAEDKRLAVDIDLGLSPWSNARQYYDQRRVAATKQERTEQASQKALRSTEQKIAADLKKGLKQEKDVLRPVRKQMWFEKFIYFISSDGYLVLGGKDAQQNEILYRRYLKKGDVYVHADLHGAATVIIKNNPETPDAPIPPSTLSQAGNLSVCTSSAWDSKAVMSAWWVNADQVSKTAPTGEYLTTGGFMVRGKKNFLPPAQLLLGFAVMFKISDESKARHVKHRLRDGGESAPKAQSAKDLGQPTAEADDEDDEFPDAQKEDADEDDDFPDANGKDKAESEDDEFPDAQDGEASSAEEDEEKGAQRANPLQTNRSAGRDASTEKGSGLEDSSADEEQHTPPAEFEAQAEADEVDGEDTSEESAKPAAKPSGIRHLSARERRLQRQGKSIDAAPGADSEDDAPPSKKSAGKKAAAPAPKPAQPTRGKRGKAKKAAQKYADQDEEERRIAMELLGVRPSKEKAVAEAAEKPEKTESVEEQRARRRAQHEEAQRKGLEAEEIRRLNIEEGVEALDDEEEKAMTQLDALVGDPLPGDELLEAIPVCAPWAALAKYKYKAKLQPGAQKKGKAVREILANIARSSTVSKWVDEKAQDKEKIWPREIELIKGWKEPEVIGVIPVSKVRVMMAGGSGGGAAGGKAGAKGKGGGRGGKGSKRK</sequence>
<accession>A0ACC3SBV1</accession>
<evidence type="ECO:0000313" key="2">
    <source>
        <dbReference type="Proteomes" id="UP001320706"/>
    </source>
</evidence>
<comment type="caution">
    <text evidence="1">The sequence shown here is derived from an EMBL/GenBank/DDBJ whole genome shotgun (WGS) entry which is preliminary data.</text>
</comment>
<dbReference type="Proteomes" id="UP001320706">
    <property type="component" value="Unassembled WGS sequence"/>
</dbReference>
<proteinExistence type="predicted"/>
<keyword evidence="2" id="KW-1185">Reference proteome</keyword>
<gene>
    <name evidence="1" type="ORF">M8818_004695</name>
</gene>
<protein>
    <submittedName>
        <fullName evidence="1">Uncharacterized protein</fullName>
    </submittedName>
</protein>
<dbReference type="EMBL" id="JAMKPW020000022">
    <property type="protein sequence ID" value="KAK8206860.1"/>
    <property type="molecule type" value="Genomic_DNA"/>
</dbReference>
<reference evidence="1" key="1">
    <citation type="submission" date="2024-02" db="EMBL/GenBank/DDBJ databases">
        <title>Metagenome Assembled Genome of Zalaria obscura JY119.</title>
        <authorList>
            <person name="Vighnesh L."/>
            <person name="Jagadeeshwari U."/>
            <person name="Venkata Ramana C."/>
            <person name="Sasikala C."/>
        </authorList>
    </citation>
    <scope>NUCLEOTIDE SEQUENCE</scope>
    <source>
        <strain evidence="1">JY119</strain>
    </source>
</reference>
<name>A0ACC3SBV1_9PEZI</name>